<keyword evidence="3" id="KW-1185">Reference proteome</keyword>
<evidence type="ECO:0000313" key="3">
    <source>
        <dbReference type="Proteomes" id="UP000035720"/>
    </source>
</evidence>
<evidence type="ECO:0000313" key="2">
    <source>
        <dbReference type="EMBL" id="CCI54261.1"/>
    </source>
</evidence>
<sequence length="151" mass="15286">MKSPVTRRRRKARVSATLVCACSVGNPSRSLTHRTAPATASANSSRAARSGPSPRSPWITWSCGRGVSLGGVAAGLAFSGFRGLAALGGSGAGGAAANNGVVCRRARSPAARAAPAATDERRPGVVEAALAWSLDRRELSAVGVIEGLLPR</sequence>
<feature type="region of interest" description="Disordered" evidence="1">
    <location>
        <begin position="28"/>
        <end position="57"/>
    </location>
</feature>
<dbReference type="Proteomes" id="UP000035720">
    <property type="component" value="Unassembled WGS sequence"/>
</dbReference>
<accession>A0A077MA67</accession>
<organism evidence="2 3">
    <name type="scientific">Nostocoides jenkinsii Ben 74</name>
    <dbReference type="NCBI Taxonomy" id="1193518"/>
    <lineage>
        <taxon>Bacteria</taxon>
        <taxon>Bacillati</taxon>
        <taxon>Actinomycetota</taxon>
        <taxon>Actinomycetes</taxon>
        <taxon>Micrococcales</taxon>
        <taxon>Intrasporangiaceae</taxon>
        <taxon>Nostocoides</taxon>
    </lineage>
</organism>
<reference evidence="2 3" key="1">
    <citation type="journal article" date="2013" name="ISME J.">
        <title>A metabolic model for members of the genus Tetrasphaera involved in enhanced biological phosphorus removal.</title>
        <authorList>
            <person name="Kristiansen R."/>
            <person name="Nguyen H.T.T."/>
            <person name="Saunders A.M."/>
            <person name="Nielsen J.L."/>
            <person name="Wimmer R."/>
            <person name="Le V.Q."/>
            <person name="McIlroy S.J."/>
            <person name="Petrovski S."/>
            <person name="Seviour R.J."/>
            <person name="Calteau A."/>
            <person name="Nielsen K.L."/>
            <person name="Nielsen P.H."/>
        </authorList>
    </citation>
    <scope>NUCLEOTIDE SEQUENCE [LARGE SCALE GENOMIC DNA]</scope>
    <source>
        <strain evidence="2 3">Ben 74</strain>
    </source>
</reference>
<evidence type="ECO:0000256" key="1">
    <source>
        <dbReference type="SAM" id="MobiDB-lite"/>
    </source>
</evidence>
<protein>
    <submittedName>
        <fullName evidence="2">Uncharacterized protein</fullName>
    </submittedName>
</protein>
<dbReference type="AlphaFoldDB" id="A0A077MA67"/>
<proteinExistence type="predicted"/>
<name>A0A077MA67_9MICO</name>
<gene>
    <name evidence="2" type="ORF">BN13_660016</name>
</gene>
<dbReference type="EMBL" id="CAJC01000179">
    <property type="protein sequence ID" value="CCI54261.1"/>
    <property type="molecule type" value="Genomic_DNA"/>
</dbReference>
<feature type="compositionally biased region" description="Low complexity" evidence="1">
    <location>
        <begin position="34"/>
        <end position="57"/>
    </location>
</feature>
<comment type="caution">
    <text evidence="2">The sequence shown here is derived from an EMBL/GenBank/DDBJ whole genome shotgun (WGS) entry which is preliminary data.</text>
</comment>